<dbReference type="InterPro" id="IPR027385">
    <property type="entry name" value="Beta-barrel_OMP"/>
</dbReference>
<dbReference type="Pfam" id="PF13505">
    <property type="entry name" value="OMP_b-brl"/>
    <property type="match status" value="1"/>
</dbReference>
<dbReference type="SUPFAM" id="SSF56925">
    <property type="entry name" value="OMPA-like"/>
    <property type="match status" value="1"/>
</dbReference>
<dbReference type="Proteomes" id="UP000016543">
    <property type="component" value="Unassembled WGS sequence"/>
</dbReference>
<keyword evidence="1 2" id="KW-0732">Signal</keyword>
<sequence length="200" mass="21384">MNKSLLALALLTVSGTAMAQSPQWNKIEVSYLDATVDVGASEPSFDGLGLSGSAVITDNWIVFTDYKTIDAEANGANADLEFLSAGAGAFKRVTDTTDIYTTISVERLDISGSAAALSVSDDDIGYGIGIGVRSMLIPLLEVGAKIDYVDIDDTDVFRAQANAFYHFTKNLSAGIGYETYRPSDVDLDIDTVSVSFRYTF</sequence>
<reference evidence="4 5" key="1">
    <citation type="submission" date="2006-01" db="EMBL/GenBank/DDBJ databases">
        <authorList>
            <person name="Brettar I."/>
            <person name="Hofle M."/>
            <person name="Ferriera S."/>
            <person name="Johnson J."/>
            <person name="Kravitz S."/>
            <person name="Halpern A."/>
            <person name="Remington K."/>
            <person name="Beeson K."/>
            <person name="Tran B."/>
            <person name="Rogers Y.-H."/>
            <person name="Friedman R."/>
            <person name="Venter J.C."/>
        </authorList>
    </citation>
    <scope>NUCLEOTIDE SEQUENCE [LARGE SCALE GENOMIC DNA]</scope>
    <source>
        <strain evidence="4 5">OS145</strain>
    </source>
</reference>
<feature type="domain" description="Outer membrane protein beta-barrel" evidence="3">
    <location>
        <begin position="6"/>
        <end position="167"/>
    </location>
</feature>
<feature type="signal peptide" evidence="2">
    <location>
        <begin position="1"/>
        <end position="19"/>
    </location>
</feature>
<gene>
    <name evidence="4" type="ORF">OS145_06614</name>
</gene>
<evidence type="ECO:0000256" key="1">
    <source>
        <dbReference type="ARBA" id="ARBA00022729"/>
    </source>
</evidence>
<comment type="caution">
    <text evidence="4">The sequence shown here is derived from an EMBL/GenBank/DDBJ whole genome shotgun (WGS) entry which is preliminary data.</text>
</comment>
<dbReference type="InterPro" id="IPR011250">
    <property type="entry name" value="OMP/PagP_B-barrel"/>
</dbReference>
<proteinExistence type="predicted"/>
<protein>
    <submittedName>
        <fullName evidence="4">Outer membrane protein, porin family protein</fullName>
    </submittedName>
</protein>
<feature type="chain" id="PRO_5045273633" evidence="2">
    <location>
        <begin position="20"/>
        <end position="200"/>
    </location>
</feature>
<dbReference type="RefSeq" id="WP_006955903.1">
    <property type="nucleotide sequence ID" value="NZ_CH672406.1"/>
</dbReference>
<organism evidence="4 5">
    <name type="scientific">Idiomarina baltica OS145</name>
    <dbReference type="NCBI Taxonomy" id="314276"/>
    <lineage>
        <taxon>Bacteria</taxon>
        <taxon>Pseudomonadati</taxon>
        <taxon>Pseudomonadota</taxon>
        <taxon>Gammaproteobacteria</taxon>
        <taxon>Alteromonadales</taxon>
        <taxon>Idiomarinaceae</taxon>
        <taxon>Idiomarina</taxon>
    </lineage>
</organism>
<evidence type="ECO:0000313" key="5">
    <source>
        <dbReference type="Proteomes" id="UP000016543"/>
    </source>
</evidence>
<name>A0ABP2CPT5_9GAMM</name>
<accession>A0ABP2CPT5</accession>
<dbReference type="EMBL" id="AAMX01000012">
    <property type="protein sequence ID" value="EAQ31753.1"/>
    <property type="molecule type" value="Genomic_DNA"/>
</dbReference>
<keyword evidence="5" id="KW-1185">Reference proteome</keyword>
<evidence type="ECO:0000313" key="4">
    <source>
        <dbReference type="EMBL" id="EAQ31753.1"/>
    </source>
</evidence>
<evidence type="ECO:0000259" key="3">
    <source>
        <dbReference type="Pfam" id="PF13505"/>
    </source>
</evidence>
<evidence type="ECO:0000256" key="2">
    <source>
        <dbReference type="SAM" id="SignalP"/>
    </source>
</evidence>